<accession>A0ABZ1GGF9</accession>
<reference evidence="1 2" key="1">
    <citation type="submission" date="2022-10" db="EMBL/GenBank/DDBJ databases">
        <title>The complete genomes of actinobacterial strains from the NBC collection.</title>
        <authorList>
            <person name="Joergensen T.S."/>
            <person name="Alvarez Arevalo M."/>
            <person name="Sterndorff E.B."/>
            <person name="Faurdal D."/>
            <person name="Vuksanovic O."/>
            <person name="Mourched A.-S."/>
            <person name="Charusanti P."/>
            <person name="Shaw S."/>
            <person name="Blin K."/>
            <person name="Weber T."/>
        </authorList>
    </citation>
    <scope>NUCLEOTIDE SEQUENCE [LARGE SCALE GENOMIC DNA]</scope>
    <source>
        <strain evidence="1 2">NBC 01753</strain>
    </source>
</reference>
<evidence type="ECO:0000313" key="1">
    <source>
        <dbReference type="EMBL" id="WSD04431.1"/>
    </source>
</evidence>
<dbReference type="Proteomes" id="UP001335325">
    <property type="component" value="Chromosome"/>
</dbReference>
<keyword evidence="2" id="KW-1185">Reference proteome</keyword>
<proteinExistence type="predicted"/>
<evidence type="ECO:0000313" key="2">
    <source>
        <dbReference type="Proteomes" id="UP001335325"/>
    </source>
</evidence>
<organism evidence="1 2">
    <name type="scientific">Streptomyces hirsutus</name>
    <dbReference type="NCBI Taxonomy" id="35620"/>
    <lineage>
        <taxon>Bacteria</taxon>
        <taxon>Bacillati</taxon>
        <taxon>Actinomycetota</taxon>
        <taxon>Actinomycetes</taxon>
        <taxon>Kitasatosporales</taxon>
        <taxon>Streptomycetaceae</taxon>
        <taxon>Streptomyces</taxon>
    </lineage>
</organism>
<gene>
    <name evidence="1" type="ORF">OIE73_00690</name>
</gene>
<dbReference type="RefSeq" id="WP_326750762.1">
    <property type="nucleotide sequence ID" value="NZ_CP109134.1"/>
</dbReference>
<protein>
    <submittedName>
        <fullName evidence="1">Uncharacterized protein</fullName>
    </submittedName>
</protein>
<sequence length="94" mass="10938">MQETTRSGSGPWRKTKEWWNCPGCGWLGRPDLGDRPILHPFRRLTGEYGECVFCGEEDCNRASEAFVYDDWLCEWIVCVACGRENTRRIRPAPR</sequence>
<dbReference type="GeneID" id="91541043"/>
<name>A0ABZ1GGF9_9ACTN</name>
<dbReference type="EMBL" id="CP109134">
    <property type="protein sequence ID" value="WSD04431.1"/>
    <property type="molecule type" value="Genomic_DNA"/>
</dbReference>